<evidence type="ECO:0000259" key="1">
    <source>
        <dbReference type="Pfam" id="PF04480"/>
    </source>
</evidence>
<sequence length="320" mass="36277">MTKPFDSSHLPDVFRGSEARKAGLITASQLRGSSVRRLFQDVYTRADVEVTHELRCRGAALLAPPEAVLTGRSAATVQGVELAKPHDPVEMVVPEKHRFGPIVGIKVRRTEVTPEESRPWNGIRIARKSRIALDLLLRLSPRKSGWVRRLRIGVPDLDQFMRAESLTDLHLNREFYGRRNRGIRLARHALRLSDPRAESPPESELRIVLAAGGITATPQLEVTARTGHFLARLDLGDEKFKVAVEYDGRWHNTPKQRAHDRKRRRRVEAEGWRFVIVTAEDLANDFEGIVESVWRARRRGAFSPLTAPRPDQKGVRMARV</sequence>
<dbReference type="Gene3D" id="3.40.960.10">
    <property type="entry name" value="VSR Endonuclease"/>
    <property type="match status" value="1"/>
</dbReference>
<dbReference type="EMBL" id="JFBM01000001">
    <property type="protein sequence ID" value="KFU83031.1"/>
    <property type="molecule type" value="Genomic_DNA"/>
</dbReference>
<dbReference type="Pfam" id="PF04480">
    <property type="entry name" value="DUF559"/>
    <property type="match status" value="1"/>
</dbReference>
<dbReference type="RefSeq" id="WP_034304277.1">
    <property type="nucleotide sequence ID" value="NZ_JFBM01000001.1"/>
</dbReference>
<dbReference type="InterPro" id="IPR011335">
    <property type="entry name" value="Restrct_endonuc-II-like"/>
</dbReference>
<organism evidence="2 3">
    <name type="scientific">Amycolatopsis lurida NRRL 2430</name>
    <dbReference type="NCBI Taxonomy" id="1460371"/>
    <lineage>
        <taxon>Bacteria</taxon>
        <taxon>Bacillati</taxon>
        <taxon>Actinomycetota</taxon>
        <taxon>Actinomycetes</taxon>
        <taxon>Pseudonocardiales</taxon>
        <taxon>Pseudonocardiaceae</taxon>
        <taxon>Amycolatopsis</taxon>
    </lineage>
</organism>
<dbReference type="InterPro" id="IPR007569">
    <property type="entry name" value="DUF559"/>
</dbReference>
<comment type="caution">
    <text evidence="2">The sequence shown here is derived from an EMBL/GenBank/DDBJ whole genome shotgun (WGS) entry which is preliminary data.</text>
</comment>
<evidence type="ECO:0000313" key="3">
    <source>
        <dbReference type="Proteomes" id="UP000256220"/>
    </source>
</evidence>
<name>A0A2P2G242_AMYLU</name>
<feature type="domain" description="DUF559" evidence="1">
    <location>
        <begin position="235"/>
        <end position="295"/>
    </location>
</feature>
<dbReference type="SUPFAM" id="SSF52980">
    <property type="entry name" value="Restriction endonuclease-like"/>
    <property type="match status" value="1"/>
</dbReference>
<evidence type="ECO:0000313" key="2">
    <source>
        <dbReference type="EMBL" id="KFU83031.1"/>
    </source>
</evidence>
<reference evidence="2 3" key="1">
    <citation type="journal article" date="2014" name="Genome Announc.">
        <title>Draft Genome Sequence of Amycolatopsis lurida NRRL 2430, Producer of the Glycopeptide Family Antibiotic Ristocetin.</title>
        <authorList>
            <person name="Kwun M.J."/>
            <person name="Hong H.J."/>
        </authorList>
    </citation>
    <scope>NUCLEOTIDE SEQUENCE [LARGE SCALE GENOMIC DNA]</scope>
    <source>
        <strain evidence="2 3">NRRL 2430</strain>
    </source>
</reference>
<proteinExistence type="predicted"/>
<accession>A0A2P2G242</accession>
<keyword evidence="3" id="KW-1185">Reference proteome</keyword>
<gene>
    <name evidence="2" type="ORF">BB31_00655</name>
</gene>
<dbReference type="Proteomes" id="UP000256220">
    <property type="component" value="Unassembled WGS sequence"/>
</dbReference>
<dbReference type="AlphaFoldDB" id="A0A2P2G242"/>
<protein>
    <recommendedName>
        <fullName evidence="1">DUF559 domain-containing protein</fullName>
    </recommendedName>
</protein>